<evidence type="ECO:0000259" key="4">
    <source>
        <dbReference type="Pfam" id="PF17111"/>
    </source>
</evidence>
<evidence type="ECO:0000313" key="6">
    <source>
        <dbReference type="EMBL" id="KAK3207823.1"/>
    </source>
</evidence>
<feature type="region of interest" description="Disordered" evidence="1">
    <location>
        <begin position="997"/>
        <end position="1121"/>
    </location>
</feature>
<feature type="region of interest" description="Disordered" evidence="1">
    <location>
        <begin position="828"/>
        <end position="978"/>
    </location>
</feature>
<organism evidence="6 7">
    <name type="scientific">Pseudopithomyces chartarum</name>
    <dbReference type="NCBI Taxonomy" id="1892770"/>
    <lineage>
        <taxon>Eukaryota</taxon>
        <taxon>Fungi</taxon>
        <taxon>Dikarya</taxon>
        <taxon>Ascomycota</taxon>
        <taxon>Pezizomycotina</taxon>
        <taxon>Dothideomycetes</taxon>
        <taxon>Pleosporomycetidae</taxon>
        <taxon>Pleosporales</taxon>
        <taxon>Massarineae</taxon>
        <taxon>Didymosphaeriaceae</taxon>
        <taxon>Pseudopithomyces</taxon>
    </lineage>
</organism>
<dbReference type="Proteomes" id="UP001280581">
    <property type="component" value="Unassembled WGS sequence"/>
</dbReference>
<keyword evidence="2" id="KW-0812">Transmembrane</keyword>
<evidence type="ECO:0000259" key="5">
    <source>
        <dbReference type="Pfam" id="PF20237"/>
    </source>
</evidence>
<feature type="region of interest" description="Disordered" evidence="1">
    <location>
        <begin position="281"/>
        <end position="302"/>
    </location>
</feature>
<gene>
    <name evidence="6" type="ORF">GRF29_96g570272</name>
</gene>
<feature type="compositionally biased region" description="Low complexity" evidence="1">
    <location>
        <begin position="336"/>
        <end position="364"/>
    </location>
</feature>
<feature type="region of interest" description="Disordered" evidence="1">
    <location>
        <begin position="335"/>
        <end position="373"/>
    </location>
</feature>
<feature type="transmembrane region" description="Helical" evidence="2">
    <location>
        <begin position="1279"/>
        <end position="1299"/>
    </location>
</feature>
<feature type="compositionally biased region" description="Polar residues" evidence="1">
    <location>
        <begin position="746"/>
        <end position="778"/>
    </location>
</feature>
<feature type="domain" description="DUF6594" evidence="5">
    <location>
        <begin position="1124"/>
        <end position="1265"/>
    </location>
</feature>
<protein>
    <recommendedName>
        <fullName evidence="8">Fungal N-terminal domain-containing protein</fullName>
    </recommendedName>
</protein>
<dbReference type="Pfam" id="PF17111">
    <property type="entry name" value="PigL_N"/>
    <property type="match status" value="1"/>
</dbReference>
<accession>A0AAN6LW12</accession>
<evidence type="ECO:0000256" key="2">
    <source>
        <dbReference type="SAM" id="Phobius"/>
    </source>
</evidence>
<feature type="region of interest" description="Disordered" evidence="1">
    <location>
        <begin position="587"/>
        <end position="646"/>
    </location>
</feature>
<dbReference type="PANTHER" id="PTHR34502">
    <property type="entry name" value="DUF6594 DOMAIN-CONTAINING PROTEIN-RELATED"/>
    <property type="match status" value="1"/>
</dbReference>
<dbReference type="InterPro" id="IPR031348">
    <property type="entry name" value="PigL_N"/>
</dbReference>
<evidence type="ECO:0000256" key="3">
    <source>
        <dbReference type="SAM" id="SignalP"/>
    </source>
</evidence>
<feature type="region of interest" description="Disordered" evidence="1">
    <location>
        <begin position="691"/>
        <end position="710"/>
    </location>
</feature>
<feature type="compositionally biased region" description="Pro residues" evidence="1">
    <location>
        <begin position="1060"/>
        <end position="1070"/>
    </location>
</feature>
<proteinExistence type="predicted"/>
<feature type="compositionally biased region" description="Low complexity" evidence="1">
    <location>
        <begin position="1088"/>
        <end position="1108"/>
    </location>
</feature>
<keyword evidence="2" id="KW-1133">Transmembrane helix</keyword>
<dbReference type="PANTHER" id="PTHR34502:SF6">
    <property type="entry name" value="DUF6594 DOMAIN-CONTAINING PROTEIN"/>
    <property type="match status" value="1"/>
</dbReference>
<feature type="region of interest" description="Disordered" evidence="1">
    <location>
        <begin position="1476"/>
        <end position="1498"/>
    </location>
</feature>
<feature type="compositionally biased region" description="Basic and acidic residues" evidence="1">
    <location>
        <begin position="916"/>
        <end position="932"/>
    </location>
</feature>
<feature type="compositionally biased region" description="Basic and acidic residues" evidence="1">
    <location>
        <begin position="595"/>
        <end position="605"/>
    </location>
</feature>
<feature type="compositionally biased region" description="Acidic residues" evidence="1">
    <location>
        <begin position="885"/>
        <end position="896"/>
    </location>
</feature>
<feature type="domain" description="Azaphilone pigments biosynthesis cluster protein L N-terminal" evidence="4">
    <location>
        <begin position="2"/>
        <end position="189"/>
    </location>
</feature>
<feature type="compositionally biased region" description="Basic and acidic residues" evidence="1">
    <location>
        <begin position="779"/>
        <end position="803"/>
    </location>
</feature>
<sequence>MADLLGITASCLALLTAVANTSKVVTGFIRDVREARGDLDAVSRELSSLTTILELLKEDVTNGDGGSIPNTLQIQIKGILVNCKSVVSDIESKLGKYGKSQTKRIAYWTMGGGKDEVTKLRSTLEAHKTALDIALDLLALTVIRDVKKDTVQILEDAAAIKDDTAQILEEIARLQSRLPKDATGGQTTESRPNEMLQRYLDSLTSYAGTVRDLSTEDDVDSFWSPEATSCSQSFEEARSSFSSAPLNERGDVVKIDFAASPEDLGGLAQIHLESTYGVAGQAGAQSPNVSPNDNNSQPLRQSHMNPRSILAHDISSTTRTLQLFDLYSAGTGDTPSKLSSYGSHSHSTSDPGISTSSASSLTSSEAGKQESVRGCHTVECRVDPWMRRAIGAGSDHESRFYRHPLNNGYTLRPYQTDVLIVINAPEETYWETVSGTLKSIAHNISSAKGYSWEHFAVCIVKNFKYTHGGATLLHDMAGVVDGTEKSIGFRAALNRKVLGNKPARAPEKFGTVDDTGAQYMRVPSRDGSFVDATARASLVEYTYKPYKPSFYMSNNGEPLSSPMRLLSLEHGVKENLYVASVQGVLASTRQQSPHSEARSVLHSRADSAISVTSPVSRRRSSRVKSATEDDSVDSSSQSWVDDDQDDVHKLRKSRNIYRKAANAQASVTAAISPSEPGREFAGFMPKLTRISEGKENKTIRRKRPSTISSVDGSTRRVNRMVDATASKIRSHRSKYSSPQRAERNLANLQSPSLLSVLSGLTQDSGTSNESNSTITQQSYDKRLVDRSNLIQDKKQPQARKEPSTTEPTSMASQPDVFQFMEQTTEPTVFTEEDKHSTQSSSISSSSASSDDSDHHDSSSAADEPVVESPPTSPASTRKLYNQDSHEDDSTDSEDSSEAPTGLKYQPSMIETVPRSSKQERHGTDYEDADVSRKQLHKAYSASGDEAQKPSYATRTALERVPPPRAPSRAASHLSDRHGRRLKWQEQALQAHMLQNPQPHRDFQFSGVSSPPYPAPMPLYDPYTLSRSSPASFSHPTRQAPPVAPQPPPQQAVGYYSPAHAPAPPAPPAPYPSGLENEFAMTTRSPMAPSTVTQPSQSQYPPVQPPQYQIRPSEPKPPKPTRVGYELLAEKLSKSSNEDEAGSEKEHLVPMYRKFESLNHRVLLHLQDEIAELEEELRYLDECIAQCLPRDYAGHQYPASRRGDARYGDSALTSFNTMVRTLNPAHSGDIEAYRSWMEKSTPIDHTEAKFLEHGKDLLTVSEGRSAGIMSGVLPRQPDAIWLPLVLVLPLMLFAMVPGFLGRLVILSFTGAAAAKLINSTRKLSEMMAPMEWTDGRPTIPSPKRPALLHPPADTNSHRALLNALVPEQHALSLFPVRQTPHTCQPASPPARQPARQPVASCLFRLGKPRARLRLPALPTAPSSACDPVCRAANCSFRRYNDGSDDAIDAPVTVPRWLAHFAVSALCTPLCPPVTPRARAQRDTSHGCPEARTKQHSSRA</sequence>
<evidence type="ECO:0008006" key="8">
    <source>
        <dbReference type="Google" id="ProtNLM"/>
    </source>
</evidence>
<evidence type="ECO:0000313" key="7">
    <source>
        <dbReference type="Proteomes" id="UP001280581"/>
    </source>
</evidence>
<reference evidence="6 7" key="1">
    <citation type="submission" date="2021-02" db="EMBL/GenBank/DDBJ databases">
        <title>Genome assembly of Pseudopithomyces chartarum.</title>
        <authorList>
            <person name="Jauregui R."/>
            <person name="Singh J."/>
            <person name="Voisey C."/>
        </authorList>
    </citation>
    <scope>NUCLEOTIDE SEQUENCE [LARGE SCALE GENOMIC DNA]</scope>
    <source>
        <strain evidence="6 7">AGR01</strain>
    </source>
</reference>
<keyword evidence="3" id="KW-0732">Signal</keyword>
<feature type="compositionally biased region" description="Polar residues" evidence="1">
    <location>
        <begin position="1024"/>
        <end position="1036"/>
    </location>
</feature>
<dbReference type="InterPro" id="IPR046529">
    <property type="entry name" value="DUF6594"/>
</dbReference>
<keyword evidence="2" id="KW-0472">Membrane</keyword>
<feature type="compositionally biased region" description="Low complexity" evidence="1">
    <location>
        <begin position="839"/>
        <end position="849"/>
    </location>
</feature>
<feature type="compositionally biased region" description="Polar residues" evidence="1">
    <location>
        <begin position="283"/>
        <end position="302"/>
    </location>
</feature>
<dbReference type="EMBL" id="WVTA01000008">
    <property type="protein sequence ID" value="KAK3207823.1"/>
    <property type="molecule type" value="Genomic_DNA"/>
</dbReference>
<keyword evidence="7" id="KW-1185">Reference proteome</keyword>
<feature type="region of interest" description="Disordered" evidence="1">
    <location>
        <begin position="726"/>
        <end position="815"/>
    </location>
</feature>
<name>A0AAN6LW12_9PLEO</name>
<feature type="compositionally biased region" description="Polar residues" evidence="1">
    <location>
        <begin position="873"/>
        <end position="882"/>
    </location>
</feature>
<feature type="compositionally biased region" description="Basic and acidic residues" evidence="1">
    <location>
        <begin position="1478"/>
        <end position="1491"/>
    </location>
</feature>
<feature type="signal peptide" evidence="3">
    <location>
        <begin position="1"/>
        <end position="21"/>
    </location>
</feature>
<feature type="chain" id="PRO_5042916478" description="Fungal N-terminal domain-containing protein" evidence="3">
    <location>
        <begin position="22"/>
        <end position="1498"/>
    </location>
</feature>
<dbReference type="Pfam" id="PF20237">
    <property type="entry name" value="DUF6594"/>
    <property type="match status" value="1"/>
</dbReference>
<evidence type="ECO:0000256" key="1">
    <source>
        <dbReference type="SAM" id="MobiDB-lite"/>
    </source>
</evidence>
<comment type="caution">
    <text evidence="6">The sequence shown here is derived from an EMBL/GenBank/DDBJ whole genome shotgun (WGS) entry which is preliminary data.</text>
</comment>